<name>A0AAD9PFY1_RIDPI</name>
<feature type="transmembrane region" description="Helical" evidence="2">
    <location>
        <begin position="134"/>
        <end position="150"/>
    </location>
</feature>
<evidence type="ECO:0000313" key="4">
    <source>
        <dbReference type="Proteomes" id="UP001209878"/>
    </source>
</evidence>
<proteinExistence type="predicted"/>
<dbReference type="EMBL" id="JAODUO010000002">
    <property type="protein sequence ID" value="KAK2194075.1"/>
    <property type="molecule type" value="Genomic_DNA"/>
</dbReference>
<keyword evidence="2" id="KW-1133">Transmembrane helix</keyword>
<feature type="transmembrane region" description="Helical" evidence="2">
    <location>
        <begin position="162"/>
        <end position="183"/>
    </location>
</feature>
<sequence length="244" mass="26972">MSAIFVGFQYTETPPGESEPHPRRPSATRRLQKHELRPSPRRQLHTQETAINTPVNVGTMDTRFLGSRLLSANVLVAAVASQAINVLFATISPWRPPCCRQSWLLTSLPANVGLACMLEEITASLMAVETYGDSAAVATGLSVTYLLLTAMKDHLHLCARNLAYQGAYIFFLCWTMMATMMWLESSPNVKQSIESLPSRFQSSINRSFGSLRGPSSSPPSLNSVRSRISANQRQRGCCRRSHES</sequence>
<keyword evidence="2" id="KW-0812">Transmembrane</keyword>
<protein>
    <submittedName>
        <fullName evidence="3">Uncharacterized protein</fullName>
    </submittedName>
</protein>
<feature type="region of interest" description="Disordered" evidence="1">
    <location>
        <begin position="207"/>
        <end position="244"/>
    </location>
</feature>
<keyword evidence="2" id="KW-0472">Membrane</keyword>
<evidence type="ECO:0000313" key="3">
    <source>
        <dbReference type="EMBL" id="KAK2194075.1"/>
    </source>
</evidence>
<evidence type="ECO:0000256" key="2">
    <source>
        <dbReference type="SAM" id="Phobius"/>
    </source>
</evidence>
<dbReference type="AlphaFoldDB" id="A0AAD9PFY1"/>
<accession>A0AAD9PFY1</accession>
<feature type="transmembrane region" description="Helical" evidence="2">
    <location>
        <begin position="70"/>
        <end position="91"/>
    </location>
</feature>
<gene>
    <name evidence="3" type="ORF">NP493_2g00028</name>
</gene>
<feature type="compositionally biased region" description="Low complexity" evidence="1">
    <location>
        <begin position="207"/>
        <end position="227"/>
    </location>
</feature>
<organism evidence="3 4">
    <name type="scientific">Ridgeia piscesae</name>
    <name type="common">Tubeworm</name>
    <dbReference type="NCBI Taxonomy" id="27915"/>
    <lineage>
        <taxon>Eukaryota</taxon>
        <taxon>Metazoa</taxon>
        <taxon>Spiralia</taxon>
        <taxon>Lophotrochozoa</taxon>
        <taxon>Annelida</taxon>
        <taxon>Polychaeta</taxon>
        <taxon>Sedentaria</taxon>
        <taxon>Canalipalpata</taxon>
        <taxon>Sabellida</taxon>
        <taxon>Siboglinidae</taxon>
        <taxon>Ridgeia</taxon>
    </lineage>
</organism>
<dbReference type="Proteomes" id="UP001209878">
    <property type="component" value="Unassembled WGS sequence"/>
</dbReference>
<feature type="region of interest" description="Disordered" evidence="1">
    <location>
        <begin position="11"/>
        <end position="47"/>
    </location>
</feature>
<keyword evidence="4" id="KW-1185">Reference proteome</keyword>
<feature type="compositionally biased region" description="Basic residues" evidence="1">
    <location>
        <begin position="23"/>
        <end position="32"/>
    </location>
</feature>
<comment type="caution">
    <text evidence="3">The sequence shown here is derived from an EMBL/GenBank/DDBJ whole genome shotgun (WGS) entry which is preliminary data.</text>
</comment>
<reference evidence="3" key="1">
    <citation type="journal article" date="2023" name="Mol. Biol. Evol.">
        <title>Third-Generation Sequencing Reveals the Adaptive Role of the Epigenome in Three Deep-Sea Polychaetes.</title>
        <authorList>
            <person name="Perez M."/>
            <person name="Aroh O."/>
            <person name="Sun Y."/>
            <person name="Lan Y."/>
            <person name="Juniper S.K."/>
            <person name="Young C.R."/>
            <person name="Angers B."/>
            <person name="Qian P.Y."/>
        </authorList>
    </citation>
    <scope>NUCLEOTIDE SEQUENCE</scope>
    <source>
        <strain evidence="3">R07B-5</strain>
    </source>
</reference>
<evidence type="ECO:0000256" key="1">
    <source>
        <dbReference type="SAM" id="MobiDB-lite"/>
    </source>
</evidence>